<dbReference type="GO" id="GO:0000978">
    <property type="term" value="F:RNA polymerase II cis-regulatory region sequence-specific DNA binding"/>
    <property type="evidence" value="ECO:0000318"/>
    <property type="project" value="GO_Central"/>
</dbReference>
<comment type="caution">
    <text evidence="8">The sequence shown here is derived from an EMBL/GenBank/DDBJ whole genome shotgun (WGS) entry which is preliminary data.</text>
</comment>
<evidence type="ECO:0000313" key="9">
    <source>
        <dbReference type="Proteomes" id="UP000091857"/>
    </source>
</evidence>
<dbReference type="SMART" id="SM00353">
    <property type="entry name" value="HLH"/>
    <property type="match status" value="1"/>
</dbReference>
<evidence type="ECO:0000256" key="5">
    <source>
        <dbReference type="ARBA" id="ARBA00023242"/>
    </source>
</evidence>
<dbReference type="GO" id="GO:0005634">
    <property type="term" value="C:nucleus"/>
    <property type="evidence" value="ECO:0000318"/>
    <property type="project" value="GO_Central"/>
</dbReference>
<gene>
    <name evidence="8" type="ORF">MANES_18G045600v8</name>
</gene>
<evidence type="ECO:0000259" key="7">
    <source>
        <dbReference type="PROSITE" id="PS50888"/>
    </source>
</evidence>
<dbReference type="InterPro" id="IPR011598">
    <property type="entry name" value="bHLH_dom"/>
</dbReference>
<feature type="compositionally biased region" description="Polar residues" evidence="6">
    <location>
        <begin position="251"/>
        <end position="280"/>
    </location>
</feature>
<keyword evidence="3" id="KW-0238">DNA-binding</keyword>
<dbReference type="CDD" id="cd11454">
    <property type="entry name" value="bHLH_AtIND_like"/>
    <property type="match status" value="1"/>
</dbReference>
<dbReference type="PANTHER" id="PTHR16223">
    <property type="entry name" value="TRANSCRIPTION FACTOR BHLH83-RELATED"/>
    <property type="match status" value="1"/>
</dbReference>
<dbReference type="GO" id="GO:0046983">
    <property type="term" value="F:protein dimerization activity"/>
    <property type="evidence" value="ECO:0007669"/>
    <property type="project" value="InterPro"/>
</dbReference>
<feature type="domain" description="BHLH" evidence="7">
    <location>
        <begin position="275"/>
        <end position="324"/>
    </location>
</feature>
<dbReference type="GO" id="GO:0006357">
    <property type="term" value="P:regulation of transcription by RNA polymerase II"/>
    <property type="evidence" value="ECO:0000318"/>
    <property type="project" value="GO_Central"/>
</dbReference>
<comment type="subcellular location">
    <subcellularLocation>
        <location evidence="1">Nucleus</location>
    </subcellularLocation>
</comment>
<dbReference type="GO" id="GO:0048766">
    <property type="term" value="P:root hair initiation"/>
    <property type="evidence" value="ECO:0007669"/>
    <property type="project" value="UniProtKB-ARBA"/>
</dbReference>
<proteinExistence type="predicted"/>
<dbReference type="InterPro" id="IPR045843">
    <property type="entry name" value="IND-like"/>
</dbReference>
<dbReference type="Pfam" id="PF00010">
    <property type="entry name" value="HLH"/>
    <property type="match status" value="1"/>
</dbReference>
<keyword evidence="5" id="KW-0539">Nucleus</keyword>
<dbReference type="PANTHER" id="PTHR16223:SF330">
    <property type="entry name" value="OS03G0205300 PROTEIN"/>
    <property type="match status" value="1"/>
</dbReference>
<accession>A0A2C9U244</accession>
<protein>
    <recommendedName>
        <fullName evidence="7">BHLH domain-containing protein</fullName>
    </recommendedName>
</protein>
<dbReference type="OMA" id="GEWDFFR"/>
<keyword evidence="9" id="KW-1185">Reference proteome</keyword>
<feature type="region of interest" description="Disordered" evidence="6">
    <location>
        <begin position="188"/>
        <end position="287"/>
    </location>
</feature>
<evidence type="ECO:0000256" key="4">
    <source>
        <dbReference type="ARBA" id="ARBA00023163"/>
    </source>
</evidence>
<dbReference type="STRING" id="3983.A0A2C9U244"/>
<evidence type="ECO:0000313" key="8">
    <source>
        <dbReference type="EMBL" id="OAY23022.1"/>
    </source>
</evidence>
<dbReference type="GO" id="GO:0000981">
    <property type="term" value="F:DNA-binding transcription factor activity, RNA polymerase II-specific"/>
    <property type="evidence" value="ECO:0000318"/>
    <property type="project" value="GO_Central"/>
</dbReference>
<dbReference type="Gene3D" id="4.10.280.10">
    <property type="entry name" value="Helix-loop-helix DNA-binding domain"/>
    <property type="match status" value="1"/>
</dbReference>
<dbReference type="SMR" id="A0A2C9U244"/>
<dbReference type="EMBL" id="CM004404">
    <property type="protein sequence ID" value="OAY23022.1"/>
    <property type="molecule type" value="Genomic_DNA"/>
</dbReference>
<dbReference type="SUPFAM" id="SSF47459">
    <property type="entry name" value="HLH, helix-loop-helix DNA-binding domain"/>
    <property type="match status" value="1"/>
</dbReference>
<evidence type="ECO:0000256" key="2">
    <source>
        <dbReference type="ARBA" id="ARBA00023015"/>
    </source>
</evidence>
<evidence type="ECO:0000256" key="3">
    <source>
        <dbReference type="ARBA" id="ARBA00023125"/>
    </source>
</evidence>
<dbReference type="FunFam" id="4.10.280.10:FF:000022">
    <property type="entry name" value="Basic helix-loop-helix transcription factor"/>
    <property type="match status" value="1"/>
</dbReference>
<dbReference type="Proteomes" id="UP000091857">
    <property type="component" value="Chromosome 18"/>
</dbReference>
<organism evidence="8 9">
    <name type="scientific">Manihot esculenta</name>
    <name type="common">Cassava</name>
    <name type="synonym">Jatropha manihot</name>
    <dbReference type="NCBI Taxonomy" id="3983"/>
    <lineage>
        <taxon>Eukaryota</taxon>
        <taxon>Viridiplantae</taxon>
        <taxon>Streptophyta</taxon>
        <taxon>Embryophyta</taxon>
        <taxon>Tracheophyta</taxon>
        <taxon>Spermatophyta</taxon>
        <taxon>Magnoliopsida</taxon>
        <taxon>eudicotyledons</taxon>
        <taxon>Gunneridae</taxon>
        <taxon>Pentapetalae</taxon>
        <taxon>rosids</taxon>
        <taxon>fabids</taxon>
        <taxon>Malpighiales</taxon>
        <taxon>Euphorbiaceae</taxon>
        <taxon>Crotonoideae</taxon>
        <taxon>Manihoteae</taxon>
        <taxon>Manihot</taxon>
    </lineage>
</organism>
<dbReference type="InterPro" id="IPR036638">
    <property type="entry name" value="HLH_DNA-bd_sf"/>
</dbReference>
<keyword evidence="4" id="KW-0804">Transcription</keyword>
<name>A0A2C9U244_MANES</name>
<reference evidence="9" key="1">
    <citation type="journal article" date="2016" name="Nat. Biotechnol.">
        <title>Sequencing wild and cultivated cassava and related species reveals extensive interspecific hybridization and genetic diversity.</title>
        <authorList>
            <person name="Bredeson J.V."/>
            <person name="Lyons J.B."/>
            <person name="Prochnik S.E."/>
            <person name="Wu G.A."/>
            <person name="Ha C.M."/>
            <person name="Edsinger-Gonzales E."/>
            <person name="Grimwood J."/>
            <person name="Schmutz J."/>
            <person name="Rabbi I.Y."/>
            <person name="Egesi C."/>
            <person name="Nauluvula P."/>
            <person name="Lebot V."/>
            <person name="Ndunguru J."/>
            <person name="Mkamilo G."/>
            <person name="Bart R.S."/>
            <person name="Setter T.L."/>
            <person name="Gleadow R.M."/>
            <person name="Kulakow P."/>
            <person name="Ferguson M.E."/>
            <person name="Rounsley S."/>
            <person name="Rokhsar D.S."/>
        </authorList>
    </citation>
    <scope>NUCLEOTIDE SEQUENCE [LARGE SCALE GENOMIC DNA]</scope>
    <source>
        <strain evidence="9">cv. AM560-2</strain>
    </source>
</reference>
<sequence length="353" mass="39521">METLGAFPDEELDFSRMFSTQDQLDTIPHLLTQCSFPLENDGGFQFTIPSAFSSNLEANLNMAGVHESLFSSWSTLNNPDLNLFSQENSSSSNCSSSVLISSSPHETYFFSDSNQLQSSNDDSMSMDFYIMDEKNSGSLVPVFPQFTMSEAVCTNENMRSPKMGNLDGIQPEANAVPAKGLQKKRMFDFPGSQFNQSDKKKSRITRDVQKSNKNVKSKKNQKFTPKSNEEEERNSSSCSSEEDDASQDSNRGPSSDSKVSEAQKSNGKARTSRGSATDPQSLYARKRRERINERLRILQNLVPNGTKVDISTMLEEAVHYVKFLQLQIKLLSSDDLWMYAPIAYNGMDISKLI</sequence>
<evidence type="ECO:0000256" key="1">
    <source>
        <dbReference type="ARBA" id="ARBA00004123"/>
    </source>
</evidence>
<dbReference type="Gramene" id="Manes.18G045600.1.v8.1">
    <property type="protein sequence ID" value="Manes.18G045600.1.v8.1.CDS"/>
    <property type="gene ID" value="Manes.18G045600.v8.1"/>
</dbReference>
<dbReference type="PROSITE" id="PS50888">
    <property type="entry name" value="BHLH"/>
    <property type="match status" value="1"/>
</dbReference>
<evidence type="ECO:0000256" key="6">
    <source>
        <dbReference type="SAM" id="MobiDB-lite"/>
    </source>
</evidence>
<keyword evidence="2" id="KW-0805">Transcription regulation</keyword>
<dbReference type="AlphaFoldDB" id="A0A2C9U244"/>